<dbReference type="SUPFAM" id="SSF52499">
    <property type="entry name" value="Isochorismatase-like hydrolases"/>
    <property type="match status" value="1"/>
</dbReference>
<evidence type="ECO:0000313" key="4">
    <source>
        <dbReference type="EMBL" id="MBG6091468.1"/>
    </source>
</evidence>
<dbReference type="PANTHER" id="PTHR43540">
    <property type="entry name" value="PEROXYUREIDOACRYLATE/UREIDOACRYLATE AMIDOHYDROLASE-RELATED"/>
    <property type="match status" value="1"/>
</dbReference>
<accession>A0A931DMV3</accession>
<organism evidence="4 5">
    <name type="scientific">Actinomadura viridis</name>
    <dbReference type="NCBI Taxonomy" id="58110"/>
    <lineage>
        <taxon>Bacteria</taxon>
        <taxon>Bacillati</taxon>
        <taxon>Actinomycetota</taxon>
        <taxon>Actinomycetes</taxon>
        <taxon>Streptosporangiales</taxon>
        <taxon>Thermomonosporaceae</taxon>
        <taxon>Actinomadura</taxon>
    </lineage>
</organism>
<gene>
    <name evidence="4" type="ORF">IW256_005581</name>
</gene>
<feature type="domain" description="Isochorismatase-like" evidence="3">
    <location>
        <begin position="38"/>
        <end position="226"/>
    </location>
</feature>
<dbReference type="RefSeq" id="WP_197013771.1">
    <property type="nucleotide sequence ID" value="NZ_BAABES010000019.1"/>
</dbReference>
<dbReference type="Gene3D" id="3.40.50.850">
    <property type="entry name" value="Isochorismatase-like"/>
    <property type="match status" value="1"/>
</dbReference>
<keyword evidence="1 4" id="KW-0378">Hydrolase</keyword>
<dbReference type="AlphaFoldDB" id="A0A931DMV3"/>
<dbReference type="InterPro" id="IPR016291">
    <property type="entry name" value="Isochorismatase"/>
</dbReference>
<name>A0A931DMV3_9ACTN</name>
<dbReference type="Pfam" id="PF00857">
    <property type="entry name" value="Isochorismatase"/>
    <property type="match status" value="1"/>
</dbReference>
<dbReference type="InterPro" id="IPR036380">
    <property type="entry name" value="Isochorismatase-like_sf"/>
</dbReference>
<proteinExistence type="predicted"/>
<dbReference type="EC" id="3.5.1.110" evidence="4"/>
<protein>
    <submittedName>
        <fullName evidence="4">Ureidoacrylate peracid hydrolase</fullName>
        <ecNumber evidence="4">3.5.1.110</ecNumber>
    </submittedName>
</protein>
<dbReference type="EMBL" id="JADOUA010000001">
    <property type="protein sequence ID" value="MBG6091468.1"/>
    <property type="molecule type" value="Genomic_DNA"/>
</dbReference>
<dbReference type="PRINTS" id="PR01398">
    <property type="entry name" value="ISCHRISMTASE"/>
</dbReference>
<evidence type="ECO:0000256" key="2">
    <source>
        <dbReference type="SAM" id="MobiDB-lite"/>
    </source>
</evidence>
<dbReference type="InterPro" id="IPR000868">
    <property type="entry name" value="Isochorismatase-like_dom"/>
</dbReference>
<dbReference type="PANTHER" id="PTHR43540:SF6">
    <property type="entry name" value="ISOCHORISMATASE-LIKE DOMAIN-CONTAINING PROTEIN"/>
    <property type="match status" value="1"/>
</dbReference>
<dbReference type="CDD" id="cd00431">
    <property type="entry name" value="cysteine_hydrolases"/>
    <property type="match status" value="1"/>
</dbReference>
<dbReference type="GO" id="GO:0008908">
    <property type="term" value="F:isochorismatase activity"/>
    <property type="evidence" value="ECO:0007669"/>
    <property type="project" value="InterPro"/>
</dbReference>
<sequence>MTGVTPAVPPSATPGVTPTVTPSVTPAALAERLRPDRTALILIDLSNDFVHDEGKAATVGGRDVGHAQRILPAVAALAEAARRAGAAVIHSQHTTLPGGASDSPVWRDARSRAAYSAPDICLDGSWGQEIVAEVAPRPGDHVVKKYRYGGFTGTNLELVLRSLGRDSVICCGVSTNVCVDTTAREAFARDFHVTIAADACASWDMDLHAASLRTAERRFAVVAAADDIRAAWPVSDPDEEAR</sequence>
<reference evidence="4" key="1">
    <citation type="submission" date="2020-11" db="EMBL/GenBank/DDBJ databases">
        <title>Sequencing the genomes of 1000 actinobacteria strains.</title>
        <authorList>
            <person name="Klenk H.-P."/>
        </authorList>
    </citation>
    <scope>NUCLEOTIDE SEQUENCE</scope>
    <source>
        <strain evidence="4">DSM 43175</strain>
    </source>
</reference>
<evidence type="ECO:0000313" key="5">
    <source>
        <dbReference type="Proteomes" id="UP000614047"/>
    </source>
</evidence>
<evidence type="ECO:0000259" key="3">
    <source>
        <dbReference type="Pfam" id="PF00857"/>
    </source>
</evidence>
<comment type="caution">
    <text evidence="4">The sequence shown here is derived from an EMBL/GenBank/DDBJ whole genome shotgun (WGS) entry which is preliminary data.</text>
</comment>
<keyword evidence="5" id="KW-1185">Reference proteome</keyword>
<feature type="region of interest" description="Disordered" evidence="2">
    <location>
        <begin position="1"/>
        <end position="20"/>
    </location>
</feature>
<dbReference type="InterPro" id="IPR050272">
    <property type="entry name" value="Isochorismatase-like_hydrls"/>
</dbReference>
<dbReference type="Proteomes" id="UP000614047">
    <property type="component" value="Unassembled WGS sequence"/>
</dbReference>
<evidence type="ECO:0000256" key="1">
    <source>
        <dbReference type="ARBA" id="ARBA00022801"/>
    </source>
</evidence>